<keyword evidence="4 8" id="KW-0812">Transmembrane</keyword>
<dbReference type="InterPro" id="IPR000531">
    <property type="entry name" value="Beta-barrel_TonB"/>
</dbReference>
<dbReference type="PANTHER" id="PTHR32552:SF90">
    <property type="entry name" value="METAL-PSEUDOPALINE RECEPTOR CNTO"/>
    <property type="match status" value="1"/>
</dbReference>
<evidence type="ECO:0000256" key="4">
    <source>
        <dbReference type="ARBA" id="ARBA00022692"/>
    </source>
</evidence>
<dbReference type="InterPro" id="IPR012910">
    <property type="entry name" value="Plug_dom"/>
</dbReference>
<dbReference type="PROSITE" id="PS52016">
    <property type="entry name" value="TONB_DEPENDENT_REC_3"/>
    <property type="match status" value="1"/>
</dbReference>
<keyword evidence="6 8" id="KW-0472">Membrane</keyword>
<dbReference type="Pfam" id="PF07715">
    <property type="entry name" value="Plug"/>
    <property type="match status" value="1"/>
</dbReference>
<keyword evidence="7 8" id="KW-0998">Cell outer membrane</keyword>
<feature type="signal peptide" evidence="11">
    <location>
        <begin position="1"/>
        <end position="26"/>
    </location>
</feature>
<feature type="domain" description="TonB-dependent receptor-like beta-barrel" evidence="12">
    <location>
        <begin position="363"/>
        <end position="787"/>
    </location>
</feature>
<organism evidence="14 15">
    <name type="scientific">Shewanella corallii</name>
    <dbReference type="NCBI Taxonomy" id="560080"/>
    <lineage>
        <taxon>Bacteria</taxon>
        <taxon>Pseudomonadati</taxon>
        <taxon>Pseudomonadota</taxon>
        <taxon>Gammaproteobacteria</taxon>
        <taxon>Alteromonadales</taxon>
        <taxon>Shewanellaceae</taxon>
        <taxon>Shewanella</taxon>
    </lineage>
</organism>
<proteinExistence type="inferred from homology"/>
<comment type="subcellular location">
    <subcellularLocation>
        <location evidence="1 8">Cell outer membrane</location>
        <topology evidence="1 8">Multi-pass membrane protein</topology>
    </subcellularLocation>
</comment>
<evidence type="ECO:0000256" key="10">
    <source>
        <dbReference type="SAM" id="MobiDB-lite"/>
    </source>
</evidence>
<feature type="domain" description="TonB-dependent receptor plug" evidence="13">
    <location>
        <begin position="67"/>
        <end position="168"/>
    </location>
</feature>
<dbReference type="PANTHER" id="PTHR32552">
    <property type="entry name" value="FERRICHROME IRON RECEPTOR-RELATED"/>
    <property type="match status" value="1"/>
</dbReference>
<evidence type="ECO:0000256" key="1">
    <source>
        <dbReference type="ARBA" id="ARBA00004571"/>
    </source>
</evidence>
<dbReference type="Gene3D" id="2.170.130.10">
    <property type="entry name" value="TonB-dependent receptor, plug domain"/>
    <property type="match status" value="1"/>
</dbReference>
<comment type="caution">
    <text evidence="14">The sequence shown here is derived from an EMBL/GenBank/DDBJ whole genome shotgun (WGS) entry which is preliminary data.</text>
</comment>
<keyword evidence="3 8" id="KW-1134">Transmembrane beta strand</keyword>
<dbReference type="SUPFAM" id="SSF56935">
    <property type="entry name" value="Porins"/>
    <property type="match status" value="1"/>
</dbReference>
<keyword evidence="11" id="KW-0732">Signal</keyword>
<sequence>MPRLTPSSIGLAVVSALISPLSVADAAPADKSRSTQAEPDVERITVYGRHNQLVTESGLATKSDMSLMETPAPVVVVDNELINSQGADTLQELIRNVSGLTQAGNNYGIGDNLLIRGLGANYTYDGMYGGAGLGNTFNPTRSLTNVESIEVLKGPATGLYGIGSAGGVINLIEKKPQFISNHEITAKVGQWDTYSLAIDSTAGITENLAYRVVAKSEQSDGYRGLGVDRNEIYTSLKYLVDDEQDLLISFAYIDDSIPVDSIGDPIRIFNSASVGGKTASEVTWEDLINDPKGEGIQLTEAQRKQLADSLAPGDGLTPYRLNGTGLISPMAEANKGEEARVKLSHTLYFDDSLFLNQQLQYRQFESDYIRQTGAYNYVYWDRRGTINKDPRGPLVENGVLYPFAARRQEYRNTDATEKSWQYFADLRYDFQLGEVDNEILLNANYENRDMRNRSYSIWDGDYQLKNKQGDVTYQGKLPYIYDIRNPNWAQGNFEDYDPLLTTNNTKKVIAWGVGVQHVGYFGNGFTTRVGVAFNNIDQEYQHLGIDPRYRASQAAPRPEADTSDNGMTYNLGVTYMPTDDIALFANHSKGRTAYSITGSLVGDGNDRKDAESLSYDLGVRYKLFDEQILGSLVVFKSANANLRYTNPEFEDGISGPEVPQYYYDGKDETTGVEVDVNAFINEQWKFNINGIYQDARLKNNPYSSSYNTRPKGSAFVSGSAWVTYSADWFALTSPIKMSLGAEYVDKRSAESAAFGIPNGYIPSYTVVDLAVSYEADSWKVSANLDNLLNEEYYSKALFLGGLPGEERNLSVSFTYML</sequence>
<evidence type="ECO:0000259" key="13">
    <source>
        <dbReference type="Pfam" id="PF07715"/>
    </source>
</evidence>
<evidence type="ECO:0000259" key="12">
    <source>
        <dbReference type="Pfam" id="PF00593"/>
    </source>
</evidence>
<name>A0ABT0N1H1_9GAMM</name>
<keyword evidence="14" id="KW-0675">Receptor</keyword>
<feature type="chain" id="PRO_5046466982" evidence="11">
    <location>
        <begin position="27"/>
        <end position="817"/>
    </location>
</feature>
<evidence type="ECO:0000313" key="15">
    <source>
        <dbReference type="Proteomes" id="UP001202831"/>
    </source>
</evidence>
<dbReference type="InterPro" id="IPR036942">
    <property type="entry name" value="Beta-barrel_TonB_sf"/>
</dbReference>
<evidence type="ECO:0000256" key="5">
    <source>
        <dbReference type="ARBA" id="ARBA00023077"/>
    </source>
</evidence>
<reference evidence="14 15" key="1">
    <citation type="submission" date="2022-01" db="EMBL/GenBank/DDBJ databases">
        <title>Whole genome-based taxonomy of the Shewanellaceae.</title>
        <authorList>
            <person name="Martin-Rodriguez A.J."/>
        </authorList>
    </citation>
    <scope>NUCLEOTIDE SEQUENCE [LARGE SCALE GENOMIC DNA]</scope>
    <source>
        <strain evidence="14 15">DSM 21332</strain>
    </source>
</reference>
<protein>
    <submittedName>
        <fullName evidence="14">TonB-dependent receptor</fullName>
    </submittedName>
</protein>
<dbReference type="Proteomes" id="UP001202831">
    <property type="component" value="Unassembled WGS sequence"/>
</dbReference>
<evidence type="ECO:0000256" key="6">
    <source>
        <dbReference type="ARBA" id="ARBA00023136"/>
    </source>
</evidence>
<keyword evidence="2 8" id="KW-0813">Transport</keyword>
<evidence type="ECO:0000256" key="7">
    <source>
        <dbReference type="ARBA" id="ARBA00023237"/>
    </source>
</evidence>
<evidence type="ECO:0000256" key="8">
    <source>
        <dbReference type="PROSITE-ProRule" id="PRU01360"/>
    </source>
</evidence>
<dbReference type="EMBL" id="JAKIKT010000001">
    <property type="protein sequence ID" value="MCL2912269.1"/>
    <property type="molecule type" value="Genomic_DNA"/>
</dbReference>
<dbReference type="InterPro" id="IPR039426">
    <property type="entry name" value="TonB-dep_rcpt-like"/>
</dbReference>
<keyword evidence="15" id="KW-1185">Reference proteome</keyword>
<dbReference type="Gene3D" id="2.40.170.20">
    <property type="entry name" value="TonB-dependent receptor, beta-barrel domain"/>
    <property type="match status" value="1"/>
</dbReference>
<comment type="similarity">
    <text evidence="8 9">Belongs to the TonB-dependent receptor family.</text>
</comment>
<dbReference type="InterPro" id="IPR037066">
    <property type="entry name" value="Plug_dom_sf"/>
</dbReference>
<gene>
    <name evidence="14" type="ORF">L2725_00485</name>
</gene>
<evidence type="ECO:0000256" key="3">
    <source>
        <dbReference type="ARBA" id="ARBA00022452"/>
    </source>
</evidence>
<feature type="region of interest" description="Disordered" evidence="10">
    <location>
        <begin position="547"/>
        <end position="566"/>
    </location>
</feature>
<dbReference type="Pfam" id="PF00593">
    <property type="entry name" value="TonB_dep_Rec_b-barrel"/>
    <property type="match status" value="1"/>
</dbReference>
<evidence type="ECO:0000256" key="2">
    <source>
        <dbReference type="ARBA" id="ARBA00022448"/>
    </source>
</evidence>
<keyword evidence="5 9" id="KW-0798">TonB box</keyword>
<accession>A0ABT0N1H1</accession>
<evidence type="ECO:0000256" key="11">
    <source>
        <dbReference type="SAM" id="SignalP"/>
    </source>
</evidence>
<evidence type="ECO:0000313" key="14">
    <source>
        <dbReference type="EMBL" id="MCL2912269.1"/>
    </source>
</evidence>
<dbReference type="RefSeq" id="WP_249247060.1">
    <property type="nucleotide sequence ID" value="NZ_JAKIKT010000001.1"/>
</dbReference>
<evidence type="ECO:0000256" key="9">
    <source>
        <dbReference type="RuleBase" id="RU003357"/>
    </source>
</evidence>